<keyword evidence="2" id="KW-1185">Reference proteome</keyword>
<proteinExistence type="predicted"/>
<evidence type="ECO:0000313" key="2">
    <source>
        <dbReference type="Proteomes" id="UP000825729"/>
    </source>
</evidence>
<dbReference type="AlphaFoldDB" id="A0AAV7DTU9"/>
<dbReference type="EMBL" id="JAINDJ010000008">
    <property type="protein sequence ID" value="KAG9440018.1"/>
    <property type="molecule type" value="Genomic_DNA"/>
</dbReference>
<protein>
    <submittedName>
        <fullName evidence="1">Uncharacterized protein</fullName>
    </submittedName>
</protein>
<accession>A0AAV7DTU9</accession>
<sequence length="156" mass="17838">MAFSVSEGRALAPWRSVETARCKGGTFGRTLEKRDEGDGKRKMVGVGKSGGVAACRRTPLDVTVISHTQRPDRQTFSVSQHRFHRRHRTMKFVLFSHSSLQSRCLEISSWKLETGLEFHRSKRSFRSISDYMVHCRAWKLETGLEFRGSEGSFRSN</sequence>
<reference evidence="1 2" key="1">
    <citation type="submission" date="2021-07" db="EMBL/GenBank/DDBJ databases">
        <title>The Aristolochia fimbriata genome: insights into angiosperm evolution, floral development and chemical biosynthesis.</title>
        <authorList>
            <person name="Jiao Y."/>
        </authorList>
    </citation>
    <scope>NUCLEOTIDE SEQUENCE [LARGE SCALE GENOMIC DNA]</scope>
    <source>
        <strain evidence="1">IBCAS-2021</strain>
        <tissue evidence="1">Leaf</tissue>
    </source>
</reference>
<name>A0AAV7DTU9_ARIFI</name>
<dbReference type="Proteomes" id="UP000825729">
    <property type="component" value="Unassembled WGS sequence"/>
</dbReference>
<comment type="caution">
    <text evidence="1">The sequence shown here is derived from an EMBL/GenBank/DDBJ whole genome shotgun (WGS) entry which is preliminary data.</text>
</comment>
<organism evidence="1 2">
    <name type="scientific">Aristolochia fimbriata</name>
    <name type="common">White veined hardy Dutchman's pipe vine</name>
    <dbReference type="NCBI Taxonomy" id="158543"/>
    <lineage>
        <taxon>Eukaryota</taxon>
        <taxon>Viridiplantae</taxon>
        <taxon>Streptophyta</taxon>
        <taxon>Embryophyta</taxon>
        <taxon>Tracheophyta</taxon>
        <taxon>Spermatophyta</taxon>
        <taxon>Magnoliopsida</taxon>
        <taxon>Magnoliidae</taxon>
        <taxon>Piperales</taxon>
        <taxon>Aristolochiaceae</taxon>
        <taxon>Aristolochia</taxon>
    </lineage>
</organism>
<gene>
    <name evidence="1" type="ORF">H6P81_020183</name>
</gene>
<evidence type="ECO:0000313" key="1">
    <source>
        <dbReference type="EMBL" id="KAG9440018.1"/>
    </source>
</evidence>